<gene>
    <name evidence="1" type="ORF">E1B28_005054</name>
</gene>
<organism evidence="1 2">
    <name type="scientific">Marasmius oreades</name>
    <name type="common">fairy-ring Marasmius</name>
    <dbReference type="NCBI Taxonomy" id="181124"/>
    <lineage>
        <taxon>Eukaryota</taxon>
        <taxon>Fungi</taxon>
        <taxon>Dikarya</taxon>
        <taxon>Basidiomycota</taxon>
        <taxon>Agaricomycotina</taxon>
        <taxon>Agaricomycetes</taxon>
        <taxon>Agaricomycetidae</taxon>
        <taxon>Agaricales</taxon>
        <taxon>Marasmiineae</taxon>
        <taxon>Marasmiaceae</taxon>
        <taxon>Marasmius</taxon>
    </lineage>
</organism>
<evidence type="ECO:0000313" key="1">
    <source>
        <dbReference type="EMBL" id="KAG7097734.1"/>
    </source>
</evidence>
<dbReference type="KEGG" id="more:E1B28_005054"/>
<evidence type="ECO:0000313" key="2">
    <source>
        <dbReference type="Proteomes" id="UP001049176"/>
    </source>
</evidence>
<name>A0A9P7UZT5_9AGAR</name>
<dbReference type="OrthoDB" id="3231772at2759"/>
<reference evidence="1" key="1">
    <citation type="journal article" date="2021" name="Genome Biol. Evol.">
        <title>The assembled and annotated genome of the fairy-ring fungus Marasmius oreades.</title>
        <authorList>
            <person name="Hiltunen M."/>
            <person name="Ament-Velasquez S.L."/>
            <person name="Johannesson H."/>
        </authorList>
    </citation>
    <scope>NUCLEOTIDE SEQUENCE</scope>
    <source>
        <strain evidence="1">03SP1</strain>
    </source>
</reference>
<protein>
    <submittedName>
        <fullName evidence="1">Uncharacterized protein</fullName>
    </submittedName>
</protein>
<dbReference type="AlphaFoldDB" id="A0A9P7UZT5"/>
<sequence>MFFPTSPIYAKNPSKSATTIMTTPSLSQERSHSHTRNHLGANACESRATTSFVADIPPSSIDDGYFAFAEIKDDICLVQVSSSTPITPLTTIDIKIFRHEFITIFRLLEATTLHPGDVRILETIDDRLKCYEEEKETVYLAKEVVERMRKLSFHSLPHPGQFRPRTRIARTLPISRGCALR</sequence>
<comment type="caution">
    <text evidence="1">The sequence shown here is derived from an EMBL/GenBank/DDBJ whole genome shotgun (WGS) entry which is preliminary data.</text>
</comment>
<keyword evidence="2" id="KW-1185">Reference proteome</keyword>
<dbReference type="RefSeq" id="XP_043014204.1">
    <property type="nucleotide sequence ID" value="XM_043149598.1"/>
</dbReference>
<accession>A0A9P7UZT5</accession>
<dbReference type="Proteomes" id="UP001049176">
    <property type="component" value="Chromosome 2"/>
</dbReference>
<dbReference type="EMBL" id="CM032182">
    <property type="protein sequence ID" value="KAG7097734.1"/>
    <property type="molecule type" value="Genomic_DNA"/>
</dbReference>
<proteinExistence type="predicted"/>
<dbReference type="GeneID" id="66074130"/>